<gene>
    <name evidence="2" type="ORF">MAGMO_2347</name>
</gene>
<dbReference type="InterPro" id="IPR001173">
    <property type="entry name" value="Glyco_trans_2-like"/>
</dbReference>
<dbReference type="Pfam" id="PF00535">
    <property type="entry name" value="Glycos_transf_2"/>
    <property type="match status" value="1"/>
</dbReference>
<dbReference type="AlphaFoldDB" id="A0A1S7LK57"/>
<dbReference type="PANTHER" id="PTHR43685:SF2">
    <property type="entry name" value="GLYCOSYLTRANSFERASE 2-LIKE DOMAIN-CONTAINING PROTEIN"/>
    <property type="match status" value="1"/>
</dbReference>
<dbReference type="EMBL" id="LO017727">
    <property type="protein sequence ID" value="CRH06507.1"/>
    <property type="molecule type" value="Genomic_DNA"/>
</dbReference>
<dbReference type="InterPro" id="IPR029044">
    <property type="entry name" value="Nucleotide-diphossugar_trans"/>
</dbReference>
<dbReference type="SUPFAM" id="SSF53448">
    <property type="entry name" value="Nucleotide-diphospho-sugar transferases"/>
    <property type="match status" value="1"/>
</dbReference>
<feature type="domain" description="Glycosyltransferase 2-like" evidence="1">
    <location>
        <begin position="2"/>
        <end position="124"/>
    </location>
</feature>
<evidence type="ECO:0000313" key="2">
    <source>
        <dbReference type="EMBL" id="CRH06507.1"/>
    </source>
</evidence>
<dbReference type="InterPro" id="IPR050834">
    <property type="entry name" value="Glycosyltransf_2"/>
</dbReference>
<name>A0A1S7LK57_MAGMO</name>
<proteinExistence type="predicted"/>
<organism evidence="2">
    <name type="scientific">Magnetococcus massalia (strain MO-1)</name>
    <dbReference type="NCBI Taxonomy" id="451514"/>
    <lineage>
        <taxon>Bacteria</taxon>
        <taxon>Pseudomonadati</taxon>
        <taxon>Pseudomonadota</taxon>
        <taxon>Magnetococcia</taxon>
        <taxon>Magnetococcales</taxon>
        <taxon>Magnetococcaceae</taxon>
        <taxon>Magnetococcus</taxon>
    </lineage>
</organism>
<protein>
    <submittedName>
        <fullName evidence="2">Putative GT2</fullName>
    </submittedName>
</protein>
<dbReference type="PANTHER" id="PTHR43685">
    <property type="entry name" value="GLYCOSYLTRANSFERASE"/>
    <property type="match status" value="1"/>
</dbReference>
<accession>A0A1S7LK57</accession>
<reference evidence="2" key="1">
    <citation type="submission" date="2015-04" db="EMBL/GenBank/DDBJ databases">
        <authorList>
            <person name="Syromyatnikov M.Y."/>
            <person name="Popov V.N."/>
        </authorList>
    </citation>
    <scope>NUCLEOTIDE SEQUENCE</scope>
    <source>
        <strain evidence="2">MO-1</strain>
    </source>
</reference>
<dbReference type="CDD" id="cd00761">
    <property type="entry name" value="Glyco_tranf_GTA_type"/>
    <property type="match status" value="1"/>
</dbReference>
<evidence type="ECO:0000259" key="1">
    <source>
        <dbReference type="Pfam" id="PF00535"/>
    </source>
</evidence>
<dbReference type="Gene3D" id="3.90.550.10">
    <property type="entry name" value="Spore Coat Polysaccharide Biosynthesis Protein SpsA, Chain A"/>
    <property type="match status" value="1"/>
</dbReference>
<sequence length="312" mass="34776">MVTPLYNKEQEISRTIASILTQTMTDFEWIVVDDGSTDQGTEQIKVLQDSRVSLIAQTNSGVSVARNRGIAKARAEWIAFLDADDTWLPDFLETVLCLIHSYPSCMLVGTGYLLCEKNGFKYKPLIKGLPSPVMWEGVLPNYFGIAAQFDPPFCSSSVAVQKKAILAIGGFPKGVHNGEDILTWARLATQYDIAYSAKHLAHYYLPPHNAYRLTYLDTDQVGDGLNSLLIKITGSQKIYLRRYIAKWHQIRASNFLSTGQPGAVKSILKAIRFGGQKKRLLIYAIIACLPRSLSVIVMKNLRGITLSCRKKD</sequence>